<proteinExistence type="inferred from homology"/>
<evidence type="ECO:0000313" key="5">
    <source>
        <dbReference type="Proteomes" id="UP000037315"/>
    </source>
</evidence>
<name>A0A0J8VV75_9ENTR</name>
<dbReference type="PANTHER" id="PTHR33495:SF2">
    <property type="entry name" value="ANTI-SIGMA FACTOR ANTAGONIST TM_1081-RELATED"/>
    <property type="match status" value="1"/>
</dbReference>
<gene>
    <name evidence="4" type="ORF">ACH50_02955</name>
</gene>
<comment type="similarity">
    <text evidence="1 2">Belongs to the anti-sigma-factor antagonist family.</text>
</comment>
<feature type="domain" description="STAS" evidence="3">
    <location>
        <begin position="21"/>
        <end position="110"/>
    </location>
</feature>
<evidence type="ECO:0000259" key="3">
    <source>
        <dbReference type="PROSITE" id="PS50801"/>
    </source>
</evidence>
<dbReference type="SUPFAM" id="SSF52091">
    <property type="entry name" value="SpoIIaa-like"/>
    <property type="match status" value="1"/>
</dbReference>
<dbReference type="Proteomes" id="UP000037315">
    <property type="component" value="Unassembled WGS sequence"/>
</dbReference>
<dbReference type="OrthoDB" id="9796076at2"/>
<evidence type="ECO:0000256" key="1">
    <source>
        <dbReference type="ARBA" id="ARBA00009013"/>
    </source>
</evidence>
<organism evidence="4 5">
    <name type="scientific">Franconibacter pulveris</name>
    <dbReference type="NCBI Taxonomy" id="435910"/>
    <lineage>
        <taxon>Bacteria</taxon>
        <taxon>Pseudomonadati</taxon>
        <taxon>Pseudomonadota</taxon>
        <taxon>Gammaproteobacteria</taxon>
        <taxon>Enterobacterales</taxon>
        <taxon>Enterobacteriaceae</taxon>
        <taxon>Franconibacter</taxon>
    </lineage>
</organism>
<comment type="caution">
    <text evidence="4">The sequence shown here is derived from an EMBL/GenBank/DDBJ whole genome shotgun (WGS) entry which is preliminary data.</text>
</comment>
<dbReference type="CDD" id="cd07043">
    <property type="entry name" value="STAS_anti-anti-sigma_factors"/>
    <property type="match status" value="1"/>
</dbReference>
<dbReference type="RefSeq" id="WP_048887293.1">
    <property type="nucleotide sequence ID" value="NZ_LFEJ01000003.1"/>
</dbReference>
<dbReference type="Gene3D" id="3.30.750.24">
    <property type="entry name" value="STAS domain"/>
    <property type="match status" value="1"/>
</dbReference>
<protein>
    <recommendedName>
        <fullName evidence="2">Anti-sigma factor antagonist</fullName>
    </recommendedName>
</protein>
<sequence>MNIEIERHPGVNVLTPAVRRLDASVSAAFRDGVAREINAEPKSVIIDFTRVDFIDSSCLGTLVSLLKMMNGKGELVVCALNPGIKNMFALTRMDRIFTISPDRASALSRFNP</sequence>
<dbReference type="InterPro" id="IPR036513">
    <property type="entry name" value="STAS_dom_sf"/>
</dbReference>
<dbReference type="PROSITE" id="PS50801">
    <property type="entry name" value="STAS"/>
    <property type="match status" value="1"/>
</dbReference>
<dbReference type="STRING" id="1121863.GCA_000621185_00735"/>
<dbReference type="InterPro" id="IPR002645">
    <property type="entry name" value="STAS_dom"/>
</dbReference>
<keyword evidence="5" id="KW-1185">Reference proteome</keyword>
<dbReference type="GO" id="GO:0043856">
    <property type="term" value="F:anti-sigma factor antagonist activity"/>
    <property type="evidence" value="ECO:0007669"/>
    <property type="project" value="InterPro"/>
</dbReference>
<dbReference type="PATRIC" id="fig|1656095.3.peg.378"/>
<dbReference type="PANTHER" id="PTHR33495">
    <property type="entry name" value="ANTI-SIGMA FACTOR ANTAGONIST TM_1081-RELATED-RELATED"/>
    <property type="match status" value="1"/>
</dbReference>
<accession>A0A0J8VV75</accession>
<dbReference type="AlphaFoldDB" id="A0A0J8VV75"/>
<dbReference type="Pfam" id="PF01740">
    <property type="entry name" value="STAS"/>
    <property type="match status" value="1"/>
</dbReference>
<dbReference type="NCBIfam" id="TIGR00377">
    <property type="entry name" value="ant_ant_sig"/>
    <property type="match status" value="1"/>
</dbReference>
<dbReference type="EMBL" id="LFEJ01000003">
    <property type="protein sequence ID" value="KMV36385.1"/>
    <property type="molecule type" value="Genomic_DNA"/>
</dbReference>
<reference evidence="4 5" key="1">
    <citation type="submission" date="2015-06" db="EMBL/GenBank/DDBJ databases">
        <title>Genome sequencing of Cronobacter sp. strain DJ34 isolated from petroleum contaminated sludge of Duliajan Oil Fields, Assam, India.</title>
        <authorList>
            <person name="Pal S."/>
            <person name="Banerjee T.D."/>
            <person name="Roy A."/>
            <person name="Sar P."/>
            <person name="Kazy S.K."/>
        </authorList>
    </citation>
    <scope>NUCLEOTIDE SEQUENCE [LARGE SCALE GENOMIC DNA]</scope>
    <source>
        <strain evidence="4 5">DJ34</strain>
    </source>
</reference>
<dbReference type="InterPro" id="IPR003658">
    <property type="entry name" value="Anti-sigma_ant"/>
</dbReference>
<evidence type="ECO:0000256" key="2">
    <source>
        <dbReference type="RuleBase" id="RU003749"/>
    </source>
</evidence>
<evidence type="ECO:0000313" key="4">
    <source>
        <dbReference type="EMBL" id="KMV36385.1"/>
    </source>
</evidence>